<keyword evidence="2 5" id="KW-0812">Transmembrane</keyword>
<feature type="transmembrane region" description="Helical" evidence="5">
    <location>
        <begin position="89"/>
        <end position="108"/>
    </location>
</feature>
<dbReference type="SUPFAM" id="SSF103473">
    <property type="entry name" value="MFS general substrate transporter"/>
    <property type="match status" value="1"/>
</dbReference>
<dbReference type="OrthoDB" id="7375466at2"/>
<evidence type="ECO:0000256" key="1">
    <source>
        <dbReference type="ARBA" id="ARBA00004651"/>
    </source>
</evidence>
<feature type="transmembrane region" description="Helical" evidence="5">
    <location>
        <begin position="247"/>
        <end position="263"/>
    </location>
</feature>
<dbReference type="PANTHER" id="PTHR42718:SF39">
    <property type="entry name" value="ACTINORHODIN TRANSPORTER-RELATED"/>
    <property type="match status" value="1"/>
</dbReference>
<dbReference type="GO" id="GO:0005886">
    <property type="term" value="C:plasma membrane"/>
    <property type="evidence" value="ECO:0007669"/>
    <property type="project" value="UniProtKB-SubCell"/>
</dbReference>
<evidence type="ECO:0000313" key="7">
    <source>
        <dbReference type="EMBL" id="QGU27100.1"/>
    </source>
</evidence>
<dbReference type="InterPro" id="IPR011701">
    <property type="entry name" value="MFS"/>
</dbReference>
<feature type="transmembrane region" description="Helical" evidence="5">
    <location>
        <begin position="114"/>
        <end position="135"/>
    </location>
</feature>
<feature type="domain" description="Major facilitator superfamily (MFS) profile" evidence="6">
    <location>
        <begin position="23"/>
        <end position="486"/>
    </location>
</feature>
<dbReference type="InterPro" id="IPR036259">
    <property type="entry name" value="MFS_trans_sf"/>
</dbReference>
<comment type="subcellular location">
    <subcellularLocation>
        <location evidence="1">Cell membrane</location>
        <topology evidence="1">Multi-pass membrane protein</topology>
    </subcellularLocation>
</comment>
<dbReference type="GO" id="GO:0022857">
    <property type="term" value="F:transmembrane transporter activity"/>
    <property type="evidence" value="ECO:0007669"/>
    <property type="project" value="InterPro"/>
</dbReference>
<keyword evidence="3 5" id="KW-1133">Transmembrane helix</keyword>
<dbReference type="Gene3D" id="1.20.1250.20">
    <property type="entry name" value="MFS general substrate transporter like domains"/>
    <property type="match status" value="1"/>
</dbReference>
<evidence type="ECO:0000256" key="5">
    <source>
        <dbReference type="SAM" id="Phobius"/>
    </source>
</evidence>
<dbReference type="Gene3D" id="1.20.1720.10">
    <property type="entry name" value="Multidrug resistance protein D"/>
    <property type="match status" value="1"/>
</dbReference>
<feature type="transmembrane region" description="Helical" evidence="5">
    <location>
        <begin position="459"/>
        <end position="480"/>
    </location>
</feature>
<feature type="transmembrane region" description="Helical" evidence="5">
    <location>
        <begin position="426"/>
        <end position="444"/>
    </location>
</feature>
<evidence type="ECO:0000256" key="4">
    <source>
        <dbReference type="ARBA" id="ARBA00023136"/>
    </source>
</evidence>
<feature type="transmembrane region" description="Helical" evidence="5">
    <location>
        <begin position="379"/>
        <end position="397"/>
    </location>
</feature>
<evidence type="ECO:0000256" key="2">
    <source>
        <dbReference type="ARBA" id="ARBA00022692"/>
    </source>
</evidence>
<dbReference type="EMBL" id="CP032550">
    <property type="protein sequence ID" value="QGU27100.1"/>
    <property type="molecule type" value="Genomic_DNA"/>
</dbReference>
<sequence>MSNTPAPSPTRSIPISDRRRWQAFWVCVSVSGLTILDISKVNVALPSIEAAFGAGSTELQLVVSGYILAFGLVLVPMGRLGDQRSRKTLLIVGLALFTLSSIGCALAGSIEMLLAARLLQGVAAGIQMPQVMGTIQQLFTGKERGTAFGLFGAMIGLATAFGPTIGGLLIAVGGESDGWRWTFWMNVPLFAIAMGLVIWVLPEVRRPSSEPVSLDPAGVLLFAVAVIALMLPFLLTTGSPDDAPERWWTLVVFVLFAACFLVWERRYERRGGSPLIDLRLFRLSSFRNGTVLMAAYFTGIPALFLLTTLFLQTGLGVSALHAGMVTIGFALSSAVSSWYGGQLVGRYGRPVVVVGLVLVLATVIALAATALLASVEATPWIMAGVMVVGGFGGGMVISPNQTLTLAEIPPAQGGVAGSIGQLGQRVGTAIGTAVGLSLFYATIFREEGDKPALTVYHDAYAIGLTTVALFVAIAFAIALVDLGSRRRRERSGAEEA</sequence>
<keyword evidence="8" id="KW-1185">Reference proteome</keyword>
<feature type="transmembrane region" description="Helical" evidence="5">
    <location>
        <begin position="289"/>
        <end position="311"/>
    </location>
</feature>
<protein>
    <submittedName>
        <fullName evidence="7">MFS transporter</fullName>
    </submittedName>
</protein>
<feature type="transmembrane region" description="Helical" evidence="5">
    <location>
        <begin position="214"/>
        <end position="235"/>
    </location>
</feature>
<evidence type="ECO:0000256" key="3">
    <source>
        <dbReference type="ARBA" id="ARBA00022989"/>
    </source>
</evidence>
<dbReference type="Pfam" id="PF07690">
    <property type="entry name" value="MFS_1"/>
    <property type="match status" value="1"/>
</dbReference>
<dbReference type="CDD" id="cd17321">
    <property type="entry name" value="MFS_MMR_MDR_like"/>
    <property type="match status" value="1"/>
</dbReference>
<feature type="transmembrane region" description="Helical" evidence="5">
    <location>
        <begin position="317"/>
        <end position="339"/>
    </location>
</feature>
<keyword evidence="4 5" id="KW-0472">Membrane</keyword>
<feature type="transmembrane region" description="Helical" evidence="5">
    <location>
        <begin position="21"/>
        <end position="39"/>
    </location>
</feature>
<dbReference type="AlphaFoldDB" id="A0A6I6E3T1"/>
<dbReference type="Proteomes" id="UP000422989">
    <property type="component" value="Chromosome"/>
</dbReference>
<dbReference type="PRINTS" id="PR01036">
    <property type="entry name" value="TCRTETB"/>
</dbReference>
<organism evidence="7 8">
    <name type="scientific">Microbacterium oryzae</name>
    <dbReference type="NCBI Taxonomy" id="743009"/>
    <lineage>
        <taxon>Bacteria</taxon>
        <taxon>Bacillati</taxon>
        <taxon>Actinomycetota</taxon>
        <taxon>Actinomycetes</taxon>
        <taxon>Micrococcales</taxon>
        <taxon>Microbacteriaceae</taxon>
        <taxon>Microbacterium</taxon>
    </lineage>
</organism>
<proteinExistence type="predicted"/>
<feature type="transmembrane region" description="Helical" evidence="5">
    <location>
        <begin position="183"/>
        <end position="202"/>
    </location>
</feature>
<gene>
    <name evidence="7" type="ORF">D7D94_05060</name>
</gene>
<feature type="transmembrane region" description="Helical" evidence="5">
    <location>
        <begin position="59"/>
        <end position="77"/>
    </location>
</feature>
<dbReference type="RefSeq" id="WP_156241592.1">
    <property type="nucleotide sequence ID" value="NZ_BAAAZL010000006.1"/>
</dbReference>
<dbReference type="InterPro" id="IPR020846">
    <property type="entry name" value="MFS_dom"/>
</dbReference>
<dbReference type="PANTHER" id="PTHR42718">
    <property type="entry name" value="MAJOR FACILITATOR SUPERFAMILY MULTIDRUG TRANSPORTER MFSC"/>
    <property type="match status" value="1"/>
</dbReference>
<evidence type="ECO:0000259" key="6">
    <source>
        <dbReference type="PROSITE" id="PS50850"/>
    </source>
</evidence>
<evidence type="ECO:0000313" key="8">
    <source>
        <dbReference type="Proteomes" id="UP000422989"/>
    </source>
</evidence>
<reference evidence="7 8" key="1">
    <citation type="submission" date="2018-09" db="EMBL/GenBank/DDBJ databases">
        <title>Whole genome sequencing of Microbacterium oryzae strain MB-10T.</title>
        <authorList>
            <person name="Das S.K."/>
        </authorList>
    </citation>
    <scope>NUCLEOTIDE SEQUENCE [LARGE SCALE GENOMIC DNA]</scope>
    <source>
        <strain evidence="7 8">MB-10</strain>
    </source>
</reference>
<feature type="transmembrane region" description="Helical" evidence="5">
    <location>
        <begin position="147"/>
        <end position="171"/>
    </location>
</feature>
<accession>A0A6I6E3T1</accession>
<name>A0A6I6E3T1_9MICO</name>
<feature type="transmembrane region" description="Helical" evidence="5">
    <location>
        <begin position="351"/>
        <end position="373"/>
    </location>
</feature>
<dbReference type="PROSITE" id="PS50850">
    <property type="entry name" value="MFS"/>
    <property type="match status" value="1"/>
</dbReference>
<dbReference type="KEGG" id="moj:D7D94_05060"/>